<evidence type="ECO:0000256" key="13">
    <source>
        <dbReference type="ARBA" id="ARBA00048954"/>
    </source>
</evidence>
<evidence type="ECO:0000256" key="11">
    <source>
        <dbReference type="ARBA" id="ARBA00038058"/>
    </source>
</evidence>
<dbReference type="EC" id="5.6.2.3" evidence="12"/>
<evidence type="ECO:0000256" key="1">
    <source>
        <dbReference type="ARBA" id="ARBA00001966"/>
    </source>
</evidence>
<keyword evidence="8" id="KW-0411">Iron-sulfur</keyword>
<dbReference type="InterPro" id="IPR045028">
    <property type="entry name" value="DinG/Rad3-like"/>
</dbReference>
<dbReference type="AlphaFoldDB" id="A0A9D9DZQ4"/>
<comment type="cofactor">
    <cofactor evidence="1">
        <name>[4Fe-4S] cluster</name>
        <dbReference type="ChEBI" id="CHEBI:49883"/>
    </cofactor>
</comment>
<dbReference type="InterPro" id="IPR006555">
    <property type="entry name" value="ATP-dep_Helicase_C"/>
</dbReference>
<dbReference type="Proteomes" id="UP000823615">
    <property type="component" value="Unassembled WGS sequence"/>
</dbReference>
<dbReference type="Pfam" id="PF13307">
    <property type="entry name" value="Helicase_C_2"/>
    <property type="match status" value="1"/>
</dbReference>
<keyword evidence="6" id="KW-0067">ATP-binding</keyword>
<feature type="domain" description="Helicase ATP-binding" evidence="14">
    <location>
        <begin position="13"/>
        <end position="302"/>
    </location>
</feature>
<organism evidence="15 16">
    <name type="scientific">Candidatus Ornithospirochaeta stercoripullorum</name>
    <dbReference type="NCBI Taxonomy" id="2840899"/>
    <lineage>
        <taxon>Bacteria</taxon>
        <taxon>Pseudomonadati</taxon>
        <taxon>Spirochaetota</taxon>
        <taxon>Spirochaetia</taxon>
        <taxon>Spirochaetales</taxon>
        <taxon>Spirochaetaceae</taxon>
        <taxon>Spirochaetaceae incertae sedis</taxon>
        <taxon>Candidatus Ornithospirochaeta</taxon>
    </lineage>
</organism>
<keyword evidence="2" id="KW-0479">Metal-binding</keyword>
<keyword evidence="3" id="KW-0547">Nucleotide-binding</keyword>
<comment type="caution">
    <text evidence="15">The sequence shown here is derived from an EMBL/GenBank/DDBJ whole genome shotgun (WGS) entry which is preliminary data.</text>
</comment>
<name>A0A9D9DZQ4_9SPIO</name>
<dbReference type="InterPro" id="IPR010614">
    <property type="entry name" value="RAD3-like_helicase_DEAD"/>
</dbReference>
<dbReference type="GO" id="GO:0016818">
    <property type="term" value="F:hydrolase activity, acting on acid anhydrides, in phosphorus-containing anhydrides"/>
    <property type="evidence" value="ECO:0007669"/>
    <property type="project" value="InterPro"/>
</dbReference>
<evidence type="ECO:0000256" key="9">
    <source>
        <dbReference type="ARBA" id="ARBA00023125"/>
    </source>
</evidence>
<comment type="similarity">
    <text evidence="11">Belongs to the helicase family. DinG subfamily.</text>
</comment>
<evidence type="ECO:0000256" key="10">
    <source>
        <dbReference type="ARBA" id="ARBA00023235"/>
    </source>
</evidence>
<gene>
    <name evidence="15" type="ORF">IAA97_08355</name>
</gene>
<dbReference type="GO" id="GO:0003677">
    <property type="term" value="F:DNA binding"/>
    <property type="evidence" value="ECO:0007669"/>
    <property type="project" value="UniProtKB-KW"/>
</dbReference>
<dbReference type="Gene3D" id="3.40.50.300">
    <property type="entry name" value="P-loop containing nucleotide triphosphate hydrolases"/>
    <property type="match status" value="2"/>
</dbReference>
<dbReference type="InterPro" id="IPR014001">
    <property type="entry name" value="Helicase_ATP-bd"/>
</dbReference>
<dbReference type="GO" id="GO:0051536">
    <property type="term" value="F:iron-sulfur cluster binding"/>
    <property type="evidence" value="ECO:0007669"/>
    <property type="project" value="UniProtKB-KW"/>
</dbReference>
<evidence type="ECO:0000313" key="16">
    <source>
        <dbReference type="Proteomes" id="UP000823615"/>
    </source>
</evidence>
<dbReference type="SMART" id="SM00487">
    <property type="entry name" value="DEXDc"/>
    <property type="match status" value="1"/>
</dbReference>
<evidence type="ECO:0000256" key="7">
    <source>
        <dbReference type="ARBA" id="ARBA00023004"/>
    </source>
</evidence>
<dbReference type="GO" id="GO:0046872">
    <property type="term" value="F:metal ion binding"/>
    <property type="evidence" value="ECO:0007669"/>
    <property type="project" value="UniProtKB-KW"/>
</dbReference>
<evidence type="ECO:0000259" key="14">
    <source>
        <dbReference type="PROSITE" id="PS51193"/>
    </source>
</evidence>
<dbReference type="PROSITE" id="PS51193">
    <property type="entry name" value="HELICASE_ATP_BIND_2"/>
    <property type="match status" value="1"/>
</dbReference>
<keyword evidence="10" id="KW-0413">Isomerase</keyword>
<evidence type="ECO:0000256" key="8">
    <source>
        <dbReference type="ARBA" id="ARBA00023014"/>
    </source>
</evidence>
<proteinExistence type="inferred from homology"/>
<dbReference type="GO" id="GO:0043139">
    <property type="term" value="F:5'-3' DNA helicase activity"/>
    <property type="evidence" value="ECO:0007669"/>
    <property type="project" value="UniProtKB-EC"/>
</dbReference>
<evidence type="ECO:0000256" key="3">
    <source>
        <dbReference type="ARBA" id="ARBA00022741"/>
    </source>
</evidence>
<dbReference type="PANTHER" id="PTHR11472">
    <property type="entry name" value="DNA REPAIR DEAD HELICASE RAD3/XP-D SUBFAMILY MEMBER"/>
    <property type="match status" value="1"/>
</dbReference>
<dbReference type="InterPro" id="IPR011545">
    <property type="entry name" value="DEAD/DEAH_box_helicase_dom"/>
</dbReference>
<reference evidence="15" key="1">
    <citation type="submission" date="2020-10" db="EMBL/GenBank/DDBJ databases">
        <authorList>
            <person name="Gilroy R."/>
        </authorList>
    </citation>
    <scope>NUCLEOTIDE SEQUENCE</scope>
    <source>
        <strain evidence="15">7293</strain>
    </source>
</reference>
<dbReference type="SUPFAM" id="SSF52540">
    <property type="entry name" value="P-loop containing nucleoside triphosphate hydrolases"/>
    <property type="match status" value="1"/>
</dbReference>
<reference evidence="15" key="2">
    <citation type="journal article" date="2021" name="PeerJ">
        <title>Extensive microbial diversity within the chicken gut microbiome revealed by metagenomics and culture.</title>
        <authorList>
            <person name="Gilroy R."/>
            <person name="Ravi A."/>
            <person name="Getino M."/>
            <person name="Pursley I."/>
            <person name="Horton D.L."/>
            <person name="Alikhan N.F."/>
            <person name="Baker D."/>
            <person name="Gharbi K."/>
            <person name="Hall N."/>
            <person name="Watson M."/>
            <person name="Adriaenssens E.M."/>
            <person name="Foster-Nyarko E."/>
            <person name="Jarju S."/>
            <person name="Secka A."/>
            <person name="Antonio M."/>
            <person name="Oren A."/>
            <person name="Chaudhuri R.R."/>
            <person name="La Ragione R."/>
            <person name="Hildebrand F."/>
            <person name="Pallen M.J."/>
        </authorList>
    </citation>
    <scope>NUCLEOTIDE SEQUENCE</scope>
    <source>
        <strain evidence="15">7293</strain>
    </source>
</reference>
<dbReference type="Pfam" id="PF00270">
    <property type="entry name" value="DEAD"/>
    <property type="match status" value="1"/>
</dbReference>
<dbReference type="GO" id="GO:0005524">
    <property type="term" value="F:ATP binding"/>
    <property type="evidence" value="ECO:0007669"/>
    <property type="project" value="UniProtKB-KW"/>
</dbReference>
<evidence type="ECO:0000313" key="15">
    <source>
        <dbReference type="EMBL" id="MBO8436974.1"/>
    </source>
</evidence>
<dbReference type="InterPro" id="IPR027417">
    <property type="entry name" value="P-loop_NTPase"/>
</dbReference>
<sequence>MISVEDAFSPGGALDKAIPDYSFREGQYEMAMLVERALLENRHAIIEAGTGTGKSYAYLVPVFLSSASNESRRFIITTSTITLQKQLYDKDIPAVKAALGLDTETAILYGRGNYLCIRRFNEARNEKSLLKELRDEKELLFEKWTTETESGVLQDMPKGVPATFFYSFASDDKDCLGYRCPYAGQCWYYNARRQAQRAKVIVTNHHLLLLDAKNRAESELSYEEDAVLPGYSVVVMDEAHHIEAEATDVLSRTYSSFRVGKVLDYLTRKESRFGSSSIIDFLSTEEKERGFGKNLKNRIAHLRTMLNEFNSLLKAKLDTRDREVLFTPEFYREYRELVAAGEGPASEMDNIGISIQNAYSDEPSEANEIFVDLIKRYGRSLALFADTLRDWIRFSSWNDEIPYSQVGADGDVEIHLAPMNTGAVLSRVLVSHLDSMIFSSATLSVNGSFEYFEKQSGLWEERDRIEKGIFQSPFEYRKNLMLLLPRDASAFSNENTEAYTEYVTAAVKAAIESSGGGALVLFTSKKMMKEAYLRLRDVLPSLLVQDERTPRSVLFDSFRKNKDSSLFAVSSFWEGVDAPGDTLRLVVIVKLPFTVPSTPIVRARSAKLEKDGSSSFMEMTIPDATLRLKQGLGRLIRTESDRGVVLILDGRITRKGYGRIMISSLPDCYIPEDAMLSNIGDKIERFLY</sequence>
<dbReference type="PANTHER" id="PTHR11472:SF34">
    <property type="entry name" value="REGULATOR OF TELOMERE ELONGATION HELICASE 1"/>
    <property type="match status" value="1"/>
</dbReference>
<dbReference type="GO" id="GO:0006139">
    <property type="term" value="P:nucleobase-containing compound metabolic process"/>
    <property type="evidence" value="ECO:0007669"/>
    <property type="project" value="InterPro"/>
</dbReference>
<dbReference type="SMART" id="SM00491">
    <property type="entry name" value="HELICc2"/>
    <property type="match status" value="1"/>
</dbReference>
<evidence type="ECO:0000256" key="4">
    <source>
        <dbReference type="ARBA" id="ARBA00022801"/>
    </source>
</evidence>
<dbReference type="Pfam" id="PF06733">
    <property type="entry name" value="DEAD_2"/>
    <property type="match status" value="1"/>
</dbReference>
<keyword evidence="9" id="KW-0238">DNA-binding</keyword>
<dbReference type="EMBL" id="JADIMT010000095">
    <property type="protein sequence ID" value="MBO8436974.1"/>
    <property type="molecule type" value="Genomic_DNA"/>
</dbReference>
<evidence type="ECO:0000256" key="2">
    <source>
        <dbReference type="ARBA" id="ARBA00022723"/>
    </source>
</evidence>
<evidence type="ECO:0000256" key="12">
    <source>
        <dbReference type="ARBA" id="ARBA00044969"/>
    </source>
</evidence>
<dbReference type="InterPro" id="IPR014013">
    <property type="entry name" value="Helic_SF1/SF2_ATP-bd_DinG/Rad3"/>
</dbReference>
<evidence type="ECO:0000256" key="5">
    <source>
        <dbReference type="ARBA" id="ARBA00022806"/>
    </source>
</evidence>
<keyword evidence="4" id="KW-0378">Hydrolase</keyword>
<evidence type="ECO:0000256" key="6">
    <source>
        <dbReference type="ARBA" id="ARBA00022840"/>
    </source>
</evidence>
<keyword evidence="7" id="KW-0408">Iron</keyword>
<keyword evidence="5 15" id="KW-0347">Helicase</keyword>
<accession>A0A9D9DZQ4</accession>
<protein>
    <recommendedName>
        <fullName evidence="12">DNA 5'-3' helicase</fullName>
        <ecNumber evidence="12">5.6.2.3</ecNumber>
    </recommendedName>
</protein>
<comment type="catalytic activity">
    <reaction evidence="13">
        <text>ATP + H2O = ADP + phosphate + H(+)</text>
        <dbReference type="Rhea" id="RHEA:13065"/>
        <dbReference type="ChEBI" id="CHEBI:15377"/>
        <dbReference type="ChEBI" id="CHEBI:15378"/>
        <dbReference type="ChEBI" id="CHEBI:30616"/>
        <dbReference type="ChEBI" id="CHEBI:43474"/>
        <dbReference type="ChEBI" id="CHEBI:456216"/>
        <dbReference type="EC" id="5.6.2.3"/>
    </reaction>
</comment>